<dbReference type="OrthoDB" id="10664169at2759"/>
<dbReference type="EMBL" id="BGPR01007983">
    <property type="protein sequence ID" value="GBN30805.1"/>
    <property type="molecule type" value="Genomic_DNA"/>
</dbReference>
<accession>A0A4Y2MUP8</accession>
<evidence type="ECO:0000313" key="5">
    <source>
        <dbReference type="Proteomes" id="UP000499080"/>
    </source>
</evidence>
<dbReference type="PROSITE" id="PS50157">
    <property type="entry name" value="ZINC_FINGER_C2H2_2"/>
    <property type="match status" value="1"/>
</dbReference>
<dbReference type="Proteomes" id="UP000499080">
    <property type="component" value="Unassembled WGS sequence"/>
</dbReference>
<dbReference type="AlphaFoldDB" id="A0A4Y2MUP8"/>
<feature type="compositionally biased region" description="Polar residues" evidence="2">
    <location>
        <begin position="295"/>
        <end position="313"/>
    </location>
</feature>
<dbReference type="GO" id="GO:0008270">
    <property type="term" value="F:zinc ion binding"/>
    <property type="evidence" value="ECO:0007669"/>
    <property type="project" value="UniProtKB-KW"/>
</dbReference>
<keyword evidence="1" id="KW-0863">Zinc-finger</keyword>
<gene>
    <name evidence="4" type="ORF">AVEN_158845_1</name>
</gene>
<sequence>MKEGNQDSTSGKTSDFVSEQPGTTARLGENQSAEASNPLPQETDRCLKDVSVESLLQSMFQHHLQTPLSGNTLPSIPELPGSAASFSESELASTSDASSYQSQQIGRRPDDESLLQAQFQHHTQTSISGNTPAFVPKWPETTASFSENQTASTSGASRSLSQQTSRHPPSVLLQTQFQHDQQTSFAGSSLASVPEQQGTTASSIENQSTSISKESLQSGKYPSKVSILHASPKRNIETSLQESGQHSSIDVTSPSKKQVTSIHPSQKTRTLSSPTKLTFASRKHETAVRAKQKTHTFSSPIQTTRASREQVTAVSPREKKGTLSSPVKAASASEEQMTAVRPRQKKGALSSPVETMSASREQATAECPRQQTGPYPIPGEPKLEVNYTTMDVEKKFPEFVDSKSSTDETTDFYQAQKASSGTSKRTSSISQEESSSHESSLKDSSSQHYKALQDTKIKKDGDRLEKRLGLFDKFICVKCLAEFATQDELLRHEPIHFND</sequence>
<feature type="compositionally biased region" description="Polar residues" evidence="2">
    <location>
        <begin position="96"/>
        <end position="105"/>
    </location>
</feature>
<feature type="compositionally biased region" description="Polar residues" evidence="2">
    <location>
        <begin position="115"/>
        <end position="131"/>
    </location>
</feature>
<evidence type="ECO:0000259" key="3">
    <source>
        <dbReference type="PROSITE" id="PS50157"/>
    </source>
</evidence>
<protein>
    <recommendedName>
        <fullName evidence="3">C2H2-type domain-containing protein</fullName>
    </recommendedName>
</protein>
<feature type="compositionally biased region" description="Polar residues" evidence="2">
    <location>
        <begin position="1"/>
        <end position="40"/>
    </location>
</feature>
<proteinExistence type="predicted"/>
<organism evidence="4 5">
    <name type="scientific">Araneus ventricosus</name>
    <name type="common">Orbweaver spider</name>
    <name type="synonym">Epeira ventricosa</name>
    <dbReference type="NCBI Taxonomy" id="182803"/>
    <lineage>
        <taxon>Eukaryota</taxon>
        <taxon>Metazoa</taxon>
        <taxon>Ecdysozoa</taxon>
        <taxon>Arthropoda</taxon>
        <taxon>Chelicerata</taxon>
        <taxon>Arachnida</taxon>
        <taxon>Araneae</taxon>
        <taxon>Araneomorphae</taxon>
        <taxon>Entelegynae</taxon>
        <taxon>Araneoidea</taxon>
        <taxon>Araneidae</taxon>
        <taxon>Araneus</taxon>
    </lineage>
</organism>
<keyword evidence="1" id="KW-0862">Zinc</keyword>
<name>A0A4Y2MUP8_ARAVE</name>
<feature type="compositionally biased region" description="Polar residues" evidence="2">
    <location>
        <begin position="237"/>
        <end position="278"/>
    </location>
</feature>
<evidence type="ECO:0000256" key="2">
    <source>
        <dbReference type="SAM" id="MobiDB-lite"/>
    </source>
</evidence>
<feature type="compositionally biased region" description="Polar residues" evidence="2">
    <location>
        <begin position="352"/>
        <end position="362"/>
    </location>
</feature>
<feature type="compositionally biased region" description="Low complexity" evidence="2">
    <location>
        <begin position="419"/>
        <end position="433"/>
    </location>
</feature>
<comment type="caution">
    <text evidence="4">The sequence shown here is derived from an EMBL/GenBank/DDBJ whole genome shotgun (WGS) entry which is preliminary data.</text>
</comment>
<reference evidence="4 5" key="1">
    <citation type="journal article" date="2019" name="Sci. Rep.">
        <title>Orb-weaving spider Araneus ventricosus genome elucidates the spidroin gene catalogue.</title>
        <authorList>
            <person name="Kono N."/>
            <person name="Nakamura H."/>
            <person name="Ohtoshi R."/>
            <person name="Moran D.A.P."/>
            <person name="Shinohara A."/>
            <person name="Yoshida Y."/>
            <person name="Fujiwara M."/>
            <person name="Mori M."/>
            <person name="Tomita M."/>
            <person name="Arakawa K."/>
        </authorList>
    </citation>
    <scope>NUCLEOTIDE SEQUENCE [LARGE SCALE GENOMIC DNA]</scope>
</reference>
<feature type="region of interest" description="Disordered" evidence="2">
    <location>
        <begin position="66"/>
        <end position="381"/>
    </location>
</feature>
<feature type="region of interest" description="Disordered" evidence="2">
    <location>
        <begin position="1"/>
        <end position="46"/>
    </location>
</feature>
<feature type="region of interest" description="Disordered" evidence="2">
    <location>
        <begin position="400"/>
        <end position="449"/>
    </location>
</feature>
<dbReference type="PROSITE" id="PS00028">
    <property type="entry name" value="ZINC_FINGER_C2H2_1"/>
    <property type="match status" value="1"/>
</dbReference>
<feature type="compositionally biased region" description="Polar residues" evidence="2">
    <location>
        <begin position="141"/>
        <end position="220"/>
    </location>
</feature>
<evidence type="ECO:0000313" key="4">
    <source>
        <dbReference type="EMBL" id="GBN30805.1"/>
    </source>
</evidence>
<evidence type="ECO:0000256" key="1">
    <source>
        <dbReference type="PROSITE-ProRule" id="PRU00042"/>
    </source>
</evidence>
<feature type="compositionally biased region" description="Low complexity" evidence="2">
    <location>
        <begin position="82"/>
        <end position="95"/>
    </location>
</feature>
<keyword evidence="1" id="KW-0479">Metal-binding</keyword>
<keyword evidence="5" id="KW-1185">Reference proteome</keyword>
<feature type="domain" description="C2H2-type" evidence="3">
    <location>
        <begin position="474"/>
        <end position="499"/>
    </location>
</feature>
<dbReference type="InterPro" id="IPR013087">
    <property type="entry name" value="Znf_C2H2_type"/>
</dbReference>